<name>A0A1G5WKD3_9FIRM</name>
<dbReference type="EMBL" id="FMXA01000023">
    <property type="protein sequence ID" value="SDA58689.1"/>
    <property type="molecule type" value="Genomic_DNA"/>
</dbReference>
<gene>
    <name evidence="2" type="ORF">SAMN02910343_01447</name>
</gene>
<dbReference type="PANTHER" id="PTHR33795">
    <property type="entry name" value="INSERTION ELEMENT IS150 PROTEIN INSJ"/>
    <property type="match status" value="1"/>
</dbReference>
<dbReference type="AlphaFoldDB" id="A0A1G5WKD3"/>
<feature type="region of interest" description="Disordered" evidence="1">
    <location>
        <begin position="112"/>
        <end position="137"/>
    </location>
</feature>
<accession>A0A1G5WKD3</accession>
<evidence type="ECO:0000313" key="2">
    <source>
        <dbReference type="EMBL" id="SDA58689.1"/>
    </source>
</evidence>
<protein>
    <submittedName>
        <fullName evidence="2">Helix-turn-helix domain-containing protein</fullName>
    </submittedName>
</protein>
<keyword evidence="3" id="KW-1185">Reference proteome</keyword>
<dbReference type="InterPro" id="IPR010921">
    <property type="entry name" value="Trp_repressor/repl_initiator"/>
</dbReference>
<feature type="region of interest" description="Disordered" evidence="1">
    <location>
        <begin position="175"/>
        <end position="196"/>
    </location>
</feature>
<dbReference type="InterPro" id="IPR052057">
    <property type="entry name" value="IS150/IS1296_orfA-like"/>
</dbReference>
<dbReference type="Gene3D" id="1.10.10.10">
    <property type="entry name" value="Winged helix-like DNA-binding domain superfamily/Winged helix DNA-binding domain"/>
    <property type="match status" value="1"/>
</dbReference>
<proteinExistence type="predicted"/>
<evidence type="ECO:0000313" key="3">
    <source>
        <dbReference type="Proteomes" id="UP000199689"/>
    </source>
</evidence>
<reference evidence="2 3" key="1">
    <citation type="submission" date="2016-10" db="EMBL/GenBank/DDBJ databases">
        <authorList>
            <person name="de Groot N.N."/>
        </authorList>
    </citation>
    <scope>NUCLEOTIDE SEQUENCE [LARGE SCALE GENOMIC DNA]</scope>
    <source>
        <strain evidence="2 3">DSM 15230</strain>
    </source>
</reference>
<organism evidence="2 3">
    <name type="scientific">Allisonella histaminiformans</name>
    <dbReference type="NCBI Taxonomy" id="209880"/>
    <lineage>
        <taxon>Bacteria</taxon>
        <taxon>Bacillati</taxon>
        <taxon>Bacillota</taxon>
        <taxon>Negativicutes</taxon>
        <taxon>Veillonellales</taxon>
        <taxon>Veillonellaceae</taxon>
        <taxon>Allisonella</taxon>
    </lineage>
</organism>
<dbReference type="STRING" id="209880.SAMN02910343_01447"/>
<dbReference type="GO" id="GO:0043565">
    <property type="term" value="F:sequence-specific DNA binding"/>
    <property type="evidence" value="ECO:0007669"/>
    <property type="project" value="InterPro"/>
</dbReference>
<dbReference type="SUPFAM" id="SSF48295">
    <property type="entry name" value="TrpR-like"/>
    <property type="match status" value="1"/>
</dbReference>
<dbReference type="PANTHER" id="PTHR33795:SF1">
    <property type="entry name" value="INSERTION ELEMENT IS150 PROTEIN INSJ"/>
    <property type="match status" value="1"/>
</dbReference>
<dbReference type="InterPro" id="IPR036388">
    <property type="entry name" value="WH-like_DNA-bd_sf"/>
</dbReference>
<evidence type="ECO:0000256" key="1">
    <source>
        <dbReference type="SAM" id="MobiDB-lite"/>
    </source>
</evidence>
<dbReference type="Proteomes" id="UP000199689">
    <property type="component" value="Unassembled WGS sequence"/>
</dbReference>
<feature type="compositionally biased region" description="Basic residues" evidence="1">
    <location>
        <begin position="112"/>
        <end position="130"/>
    </location>
</feature>
<sequence>MRYTYEFKKHCVDLYRKGQYPKTPEGFSQRGFRMMVRRWCRSVEIHGFKVLKHKKRNRVWTTEERFELVNRVLSGESFTSVAISAGICPGGLNTWIHKYKKMGYIGLIDRRKNRKPKESHMKKHKHTQPGRRKESEHEELIRLRSEIEFFKAQNEFFKTENAVIKKEIALREQKATARLKAKKQPSSRNSEPKDID</sequence>